<reference evidence="1 2" key="1">
    <citation type="submission" date="2020-08" db="EMBL/GenBank/DDBJ databases">
        <title>Genomic Encyclopedia of Type Strains, Phase IV (KMG-IV): sequencing the most valuable type-strain genomes for metagenomic binning, comparative biology and taxonomic classification.</title>
        <authorList>
            <person name="Goeker M."/>
        </authorList>
    </citation>
    <scope>NUCLEOTIDE SEQUENCE [LARGE SCALE GENOMIC DNA]</scope>
    <source>
        <strain evidence="1 2">DSM 101465</strain>
    </source>
</reference>
<sequence>MRSGDIAAIVFKALPFILAMTGRTVSGALPATHPTQIFAEMALVPLARTRYSRSRNGAEVLHRFIN</sequence>
<dbReference type="AlphaFoldDB" id="A0A841K1P7"/>
<dbReference type="Proteomes" id="UP000588017">
    <property type="component" value="Unassembled WGS sequence"/>
</dbReference>
<protein>
    <submittedName>
        <fullName evidence="1">Uncharacterized protein</fullName>
    </submittedName>
</protein>
<dbReference type="EMBL" id="JACHEH010000001">
    <property type="protein sequence ID" value="MBB6166648.1"/>
    <property type="molecule type" value="Genomic_DNA"/>
</dbReference>
<gene>
    <name evidence="1" type="ORF">HNQ73_000256</name>
</gene>
<proteinExistence type="predicted"/>
<comment type="caution">
    <text evidence="1">The sequence shown here is derived from an EMBL/GenBank/DDBJ whole genome shotgun (WGS) entry which is preliminary data.</text>
</comment>
<organism evidence="1 2">
    <name type="scientific">Chelatococcus composti</name>
    <dbReference type="NCBI Taxonomy" id="1743235"/>
    <lineage>
        <taxon>Bacteria</taxon>
        <taxon>Pseudomonadati</taxon>
        <taxon>Pseudomonadota</taxon>
        <taxon>Alphaproteobacteria</taxon>
        <taxon>Hyphomicrobiales</taxon>
        <taxon>Chelatococcaceae</taxon>
        <taxon>Chelatococcus</taxon>
    </lineage>
</organism>
<dbReference type="RefSeq" id="WP_183331474.1">
    <property type="nucleotide sequence ID" value="NZ_BMHX01000001.1"/>
</dbReference>
<evidence type="ECO:0000313" key="1">
    <source>
        <dbReference type="EMBL" id="MBB6166648.1"/>
    </source>
</evidence>
<accession>A0A841K1P7</accession>
<keyword evidence="2" id="KW-1185">Reference proteome</keyword>
<evidence type="ECO:0000313" key="2">
    <source>
        <dbReference type="Proteomes" id="UP000588017"/>
    </source>
</evidence>
<name>A0A841K1P7_9HYPH</name>